<dbReference type="AlphaFoldDB" id="A0A1I5A1W4"/>
<dbReference type="Proteomes" id="UP000199614">
    <property type="component" value="Unassembled WGS sequence"/>
</dbReference>
<evidence type="ECO:0000313" key="1">
    <source>
        <dbReference type="EMBL" id="SFN56482.1"/>
    </source>
</evidence>
<gene>
    <name evidence="1" type="ORF">SAMN05216207_1016140</name>
</gene>
<sequence>MGMTTVVVILVVLALVLAVRGVVREGSGGLRRAIEVWRRAARGRGRGDAVVRARPHLGAAGTKAPLPAVDGKVRCLLIGSELRP</sequence>
<name>A0A1I5A1W4_PSUAM</name>
<protein>
    <submittedName>
        <fullName evidence="1">Uncharacterized protein</fullName>
    </submittedName>
</protein>
<proteinExistence type="predicted"/>
<organism evidence="1 2">
    <name type="scientific">Pseudonocardia ammonioxydans</name>
    <dbReference type="NCBI Taxonomy" id="260086"/>
    <lineage>
        <taxon>Bacteria</taxon>
        <taxon>Bacillati</taxon>
        <taxon>Actinomycetota</taxon>
        <taxon>Actinomycetes</taxon>
        <taxon>Pseudonocardiales</taxon>
        <taxon>Pseudonocardiaceae</taxon>
        <taxon>Pseudonocardia</taxon>
    </lineage>
</organism>
<dbReference type="EMBL" id="FOUY01000016">
    <property type="protein sequence ID" value="SFN56482.1"/>
    <property type="molecule type" value="Genomic_DNA"/>
</dbReference>
<dbReference type="RefSeq" id="WP_143105414.1">
    <property type="nucleotide sequence ID" value="NZ_FOUY01000016.1"/>
</dbReference>
<evidence type="ECO:0000313" key="2">
    <source>
        <dbReference type="Proteomes" id="UP000199614"/>
    </source>
</evidence>
<dbReference type="STRING" id="260086.SAMN05216207_1016140"/>
<keyword evidence="2" id="KW-1185">Reference proteome</keyword>
<accession>A0A1I5A1W4</accession>
<reference evidence="1 2" key="1">
    <citation type="submission" date="2016-10" db="EMBL/GenBank/DDBJ databases">
        <authorList>
            <person name="de Groot N.N."/>
        </authorList>
    </citation>
    <scope>NUCLEOTIDE SEQUENCE [LARGE SCALE GENOMIC DNA]</scope>
    <source>
        <strain evidence="1 2">CGMCC 4.1877</strain>
    </source>
</reference>